<protein>
    <submittedName>
        <fullName evidence="2">Uncharacterized protein</fullName>
    </submittedName>
</protein>
<reference evidence="2 3" key="1">
    <citation type="journal article" date="2019" name="Commun. Biol.">
        <title>The bagworm genome reveals a unique fibroin gene that provides high tensile strength.</title>
        <authorList>
            <person name="Kono N."/>
            <person name="Nakamura H."/>
            <person name="Ohtoshi R."/>
            <person name="Tomita M."/>
            <person name="Numata K."/>
            <person name="Arakawa K."/>
        </authorList>
    </citation>
    <scope>NUCLEOTIDE SEQUENCE [LARGE SCALE GENOMIC DNA]</scope>
</reference>
<evidence type="ECO:0000256" key="1">
    <source>
        <dbReference type="SAM" id="MobiDB-lite"/>
    </source>
</evidence>
<dbReference type="AlphaFoldDB" id="A0A4C1XS39"/>
<sequence>MGVQKQPFDSHGRSRGETPVNQRIRKSAHKQNSTRININSGRFPVAPPSMASSLGCRMLLHLAVRLSRFTLAMSESIAPSGVSPEPTAVPKI</sequence>
<feature type="region of interest" description="Disordered" evidence="1">
    <location>
        <begin position="1"/>
        <end position="32"/>
    </location>
</feature>
<name>A0A4C1XS39_EUMVA</name>
<comment type="caution">
    <text evidence="2">The sequence shown here is derived from an EMBL/GenBank/DDBJ whole genome shotgun (WGS) entry which is preliminary data.</text>
</comment>
<accession>A0A4C1XS39</accession>
<dbReference type="EMBL" id="BGZK01000966">
    <property type="protein sequence ID" value="GBP66766.1"/>
    <property type="molecule type" value="Genomic_DNA"/>
</dbReference>
<evidence type="ECO:0000313" key="2">
    <source>
        <dbReference type="EMBL" id="GBP66766.1"/>
    </source>
</evidence>
<organism evidence="2 3">
    <name type="scientific">Eumeta variegata</name>
    <name type="common">Bagworm moth</name>
    <name type="synonym">Eumeta japonica</name>
    <dbReference type="NCBI Taxonomy" id="151549"/>
    <lineage>
        <taxon>Eukaryota</taxon>
        <taxon>Metazoa</taxon>
        <taxon>Ecdysozoa</taxon>
        <taxon>Arthropoda</taxon>
        <taxon>Hexapoda</taxon>
        <taxon>Insecta</taxon>
        <taxon>Pterygota</taxon>
        <taxon>Neoptera</taxon>
        <taxon>Endopterygota</taxon>
        <taxon>Lepidoptera</taxon>
        <taxon>Glossata</taxon>
        <taxon>Ditrysia</taxon>
        <taxon>Tineoidea</taxon>
        <taxon>Psychidae</taxon>
        <taxon>Oiketicinae</taxon>
        <taxon>Eumeta</taxon>
    </lineage>
</organism>
<keyword evidence="3" id="KW-1185">Reference proteome</keyword>
<proteinExistence type="predicted"/>
<gene>
    <name evidence="2" type="ORF">EVAR_28634_1</name>
</gene>
<dbReference type="Proteomes" id="UP000299102">
    <property type="component" value="Unassembled WGS sequence"/>
</dbReference>
<evidence type="ECO:0000313" key="3">
    <source>
        <dbReference type="Proteomes" id="UP000299102"/>
    </source>
</evidence>